<feature type="region of interest" description="Disordered" evidence="1">
    <location>
        <begin position="105"/>
        <end position="155"/>
    </location>
</feature>
<dbReference type="SMR" id="A0A5F9D659"/>
<organism evidence="4 5">
    <name type="scientific">Oryctolagus cuniculus</name>
    <name type="common">Rabbit</name>
    <dbReference type="NCBI Taxonomy" id="9986"/>
    <lineage>
        <taxon>Eukaryota</taxon>
        <taxon>Metazoa</taxon>
        <taxon>Chordata</taxon>
        <taxon>Craniata</taxon>
        <taxon>Vertebrata</taxon>
        <taxon>Euteleostomi</taxon>
        <taxon>Mammalia</taxon>
        <taxon>Eutheria</taxon>
        <taxon>Euarchontoglires</taxon>
        <taxon>Glires</taxon>
        <taxon>Lagomorpha</taxon>
        <taxon>Leporidae</taxon>
        <taxon>Oryctolagus</taxon>
    </lineage>
</organism>
<dbReference type="SUPFAM" id="SSF47943">
    <property type="entry name" value="Retrovirus capsid protein, N-terminal core domain"/>
    <property type="match status" value="1"/>
</dbReference>
<dbReference type="InterPro" id="IPR038124">
    <property type="entry name" value="B_retro_matrix_sf"/>
</dbReference>
<proteinExistence type="predicted"/>
<dbReference type="SUPFAM" id="SSF47836">
    <property type="entry name" value="Retroviral matrix proteins"/>
    <property type="match status" value="1"/>
</dbReference>
<dbReference type="InterPro" id="IPR010999">
    <property type="entry name" value="Retrovr_matrix"/>
</dbReference>
<reference evidence="4 5" key="1">
    <citation type="journal article" date="2011" name="Nature">
        <title>A high-resolution map of human evolutionary constraint using 29 mammals.</title>
        <authorList>
            <person name="Lindblad-Toh K."/>
            <person name="Garber M."/>
            <person name="Zuk O."/>
            <person name="Lin M.F."/>
            <person name="Parker B.J."/>
            <person name="Washietl S."/>
            <person name="Kheradpour P."/>
            <person name="Ernst J."/>
            <person name="Jordan G."/>
            <person name="Mauceli E."/>
            <person name="Ward L.D."/>
            <person name="Lowe C.B."/>
            <person name="Holloway A.K."/>
            <person name="Clamp M."/>
            <person name="Gnerre S."/>
            <person name="Alfoldi J."/>
            <person name="Beal K."/>
            <person name="Chang J."/>
            <person name="Clawson H."/>
            <person name="Cuff J."/>
            <person name="Di Palma F."/>
            <person name="Fitzgerald S."/>
            <person name="Flicek P."/>
            <person name="Guttman M."/>
            <person name="Hubisz M.J."/>
            <person name="Jaffe D.B."/>
            <person name="Jungreis I."/>
            <person name="Kent W.J."/>
            <person name="Kostka D."/>
            <person name="Lara M."/>
            <person name="Martins A.L."/>
            <person name="Massingham T."/>
            <person name="Moltke I."/>
            <person name="Raney B.J."/>
            <person name="Rasmussen M.D."/>
            <person name="Robinson J."/>
            <person name="Stark A."/>
            <person name="Vilella A.J."/>
            <person name="Wen J."/>
            <person name="Xie X."/>
            <person name="Zody M.C."/>
            <person name="Baldwin J."/>
            <person name="Bloom T."/>
            <person name="Chin C.W."/>
            <person name="Heiman D."/>
            <person name="Nicol R."/>
            <person name="Nusbaum C."/>
            <person name="Young S."/>
            <person name="Wilkinson J."/>
            <person name="Worley K.C."/>
            <person name="Kovar C.L."/>
            <person name="Muzny D.M."/>
            <person name="Gibbs R.A."/>
            <person name="Cree A."/>
            <person name="Dihn H.H."/>
            <person name="Fowler G."/>
            <person name="Jhangiani S."/>
            <person name="Joshi V."/>
            <person name="Lee S."/>
            <person name="Lewis L.R."/>
            <person name="Nazareth L.V."/>
            <person name="Okwuonu G."/>
            <person name="Santibanez J."/>
            <person name="Warren W.C."/>
            <person name="Mardis E.R."/>
            <person name="Weinstock G.M."/>
            <person name="Wilson R.K."/>
            <person name="Delehaunty K."/>
            <person name="Dooling D."/>
            <person name="Fronik C."/>
            <person name="Fulton L."/>
            <person name="Fulton B."/>
            <person name="Graves T."/>
            <person name="Minx P."/>
            <person name="Sodergren E."/>
            <person name="Birney E."/>
            <person name="Margulies E.H."/>
            <person name="Herrero J."/>
            <person name="Green E.D."/>
            <person name="Haussler D."/>
            <person name="Siepel A."/>
            <person name="Goldman N."/>
            <person name="Pollard K.S."/>
            <person name="Pedersen J.S."/>
            <person name="Lander E.S."/>
            <person name="Kellis M."/>
        </authorList>
    </citation>
    <scope>NUCLEOTIDE SEQUENCE [LARGE SCALE GENOMIC DNA]</scope>
    <source>
        <strain evidence="4 5">Thorbecke inbred</strain>
    </source>
</reference>
<evidence type="ECO:0000313" key="5">
    <source>
        <dbReference type="Proteomes" id="UP000001811"/>
    </source>
</evidence>
<feature type="domain" description="Retroviral nucleocapsid Gag protein p24 C-terminal" evidence="3">
    <location>
        <begin position="363"/>
        <end position="420"/>
    </location>
</feature>
<keyword evidence="5" id="KW-1185">Reference proteome</keyword>
<sequence length="420" mass="46698">MENTPSVAKMRLLLNRLLRATGTPVKAATVCSFTRAVVKVLPWFIEGGDLSRENWHTVGRELRAAKVEETVLRMWYLVDNTLATDSETIGQLLDEGLKILEKIGKDSKDSSSKDSEEESGAGGGTPSKKSVPPSDISPPLYPPLPSVPPYPEDSPHCRCLASSAPQWRPVVLGSGRTAVKEKGRAMTPVDPEEEERDSPVGRGIQSRRGPILDWSQFYKPQQIFLVFIDQQGNRGWTLVDFKLLKELQQAVQLYGPHANFTKAVLEGMGLGGLIVEDWRNIVKAVLSGGDYLLWTAAYGELAKKQALVNRTNRQPAWNEDMLTGNGAFDTEDAQARCPNEVLMQFQVMALRAWKVVPKKGEIKHSLTKIIQGPNEPYADFINRLFEAVGNLFESMDEAAPLLRRLAYEQANKTCRMALRP</sequence>
<dbReference type="Ensembl" id="ENSOCUT00000060268.1">
    <property type="protein sequence ID" value="ENSOCUP00000041185.1"/>
    <property type="gene ID" value="ENSOCUG00000039549.1"/>
</dbReference>
<dbReference type="SUPFAM" id="SSF47353">
    <property type="entry name" value="Retrovirus capsid dimerization domain-like"/>
    <property type="match status" value="1"/>
</dbReference>
<evidence type="ECO:0000313" key="4">
    <source>
        <dbReference type="Ensembl" id="ENSOCUP00000041185.1"/>
    </source>
</evidence>
<feature type="compositionally biased region" description="Basic and acidic residues" evidence="1">
    <location>
        <begin position="105"/>
        <end position="114"/>
    </location>
</feature>
<evidence type="ECO:0000259" key="2">
    <source>
        <dbReference type="Pfam" id="PF02337"/>
    </source>
</evidence>
<dbReference type="InterPro" id="IPR008916">
    <property type="entry name" value="Retrov_capsid_C"/>
</dbReference>
<dbReference type="PANTHER" id="PTHR40389:SF3">
    <property type="entry name" value="IGE-BINDING PROTEIN"/>
    <property type="match status" value="1"/>
</dbReference>
<dbReference type="InterPro" id="IPR003322">
    <property type="entry name" value="B_retro_matrix"/>
</dbReference>
<name>A0A5F9D659_RABIT</name>
<dbReference type="GO" id="GO:0016032">
    <property type="term" value="P:viral process"/>
    <property type="evidence" value="ECO:0007669"/>
    <property type="project" value="InterPro"/>
</dbReference>
<reference evidence="4" key="3">
    <citation type="submission" date="2025-09" db="UniProtKB">
        <authorList>
            <consortium name="Ensembl"/>
        </authorList>
    </citation>
    <scope>IDENTIFICATION</scope>
    <source>
        <strain evidence="4">Thorbecke</strain>
    </source>
</reference>
<protein>
    <submittedName>
        <fullName evidence="4">Uncharacterized protein</fullName>
    </submittedName>
</protein>
<dbReference type="GO" id="GO:0005198">
    <property type="term" value="F:structural molecule activity"/>
    <property type="evidence" value="ECO:0007669"/>
    <property type="project" value="InterPro"/>
</dbReference>
<dbReference type="InterPro" id="IPR050195">
    <property type="entry name" value="Primate_lentivir_Gag_pol-like"/>
</dbReference>
<dbReference type="GeneTree" id="ENSGT00940000162994"/>
<dbReference type="AlphaFoldDB" id="A0A5F9D659"/>
<dbReference type="InterPro" id="IPR045345">
    <property type="entry name" value="Gag_p24_C"/>
</dbReference>
<accession>A0A5F9D659</accession>
<dbReference type="Gene3D" id="1.10.375.10">
    <property type="entry name" value="Human Immunodeficiency Virus Type 1 Capsid Protein"/>
    <property type="match status" value="1"/>
</dbReference>
<dbReference type="Pfam" id="PF02337">
    <property type="entry name" value="Gag_p10"/>
    <property type="match status" value="1"/>
</dbReference>
<reference evidence="4" key="2">
    <citation type="submission" date="2025-08" db="UniProtKB">
        <authorList>
            <consortium name="Ensembl"/>
        </authorList>
    </citation>
    <scope>IDENTIFICATION</scope>
    <source>
        <strain evidence="4">Thorbecke</strain>
    </source>
</reference>
<evidence type="ECO:0000259" key="3">
    <source>
        <dbReference type="Pfam" id="PF19317"/>
    </source>
</evidence>
<feature type="compositionally biased region" description="Pro residues" evidence="1">
    <location>
        <begin position="135"/>
        <end position="152"/>
    </location>
</feature>
<dbReference type="PANTHER" id="PTHR40389">
    <property type="entry name" value="ENDOGENOUS RETROVIRUS GROUP K MEMBER 24 GAG POLYPROTEIN-RELATED"/>
    <property type="match status" value="1"/>
</dbReference>
<dbReference type="Pfam" id="PF19317">
    <property type="entry name" value="Gag_p24_C"/>
    <property type="match status" value="1"/>
</dbReference>
<dbReference type="Pfam" id="PF00607">
    <property type="entry name" value="Gag_p24"/>
    <property type="match status" value="1"/>
</dbReference>
<dbReference type="Gene3D" id="1.10.1200.30">
    <property type="match status" value="1"/>
</dbReference>
<feature type="region of interest" description="Disordered" evidence="1">
    <location>
        <begin position="172"/>
        <end position="205"/>
    </location>
</feature>
<feature type="domain" description="Beta-retroviral matrix protein" evidence="2">
    <location>
        <begin position="13"/>
        <end position="80"/>
    </location>
</feature>
<dbReference type="EMBL" id="AAGW02026331">
    <property type="status" value="NOT_ANNOTATED_CDS"/>
    <property type="molecule type" value="Genomic_DNA"/>
</dbReference>
<dbReference type="InParanoid" id="A0A5F9D659"/>
<dbReference type="Gene3D" id="1.10.150.490">
    <property type="entry name" value="Retroviral GAG p10 protein"/>
    <property type="match status" value="1"/>
</dbReference>
<evidence type="ECO:0000256" key="1">
    <source>
        <dbReference type="SAM" id="MobiDB-lite"/>
    </source>
</evidence>
<dbReference type="Proteomes" id="UP000001811">
    <property type="component" value="Chromosome 16"/>
</dbReference>
<dbReference type="InterPro" id="IPR008919">
    <property type="entry name" value="Retrov_capsid_N"/>
</dbReference>